<protein>
    <submittedName>
        <fullName evidence="1">Uncharacterized protein</fullName>
    </submittedName>
</protein>
<proteinExistence type="predicted"/>
<reference evidence="1 2" key="1">
    <citation type="submission" date="2014-03" db="EMBL/GenBank/DDBJ databases">
        <title>Draft genome of the hookworm Oesophagostomum dentatum.</title>
        <authorList>
            <person name="Mitreva M."/>
        </authorList>
    </citation>
    <scope>NUCLEOTIDE SEQUENCE [LARGE SCALE GENOMIC DNA]</scope>
    <source>
        <strain evidence="1 2">OD-Hann</strain>
    </source>
</reference>
<sequence>CFPFQPPRPLKRRLDDPEYEEPELCKRIRELTPEKLRRPLKSALVPVSNPGPNPYTVELPAIGKRARIVIRRVRVFFEQLKRLLGDSCEGTIFDSPVEMTALACGVTVEVVKKMGVRPDFVHELFPRRERKPLDPEALEESVLRIHGEKWGQIVKHFIRDKLKRESMTITALHAELHKAYADFKMSKSTLFRFAKALGVTFGRNRGIAYMLV</sequence>
<organism evidence="1 2">
    <name type="scientific">Oesophagostomum dentatum</name>
    <name type="common">Nodular worm</name>
    <dbReference type="NCBI Taxonomy" id="61180"/>
    <lineage>
        <taxon>Eukaryota</taxon>
        <taxon>Metazoa</taxon>
        <taxon>Ecdysozoa</taxon>
        <taxon>Nematoda</taxon>
        <taxon>Chromadorea</taxon>
        <taxon>Rhabditida</taxon>
        <taxon>Rhabditina</taxon>
        <taxon>Rhabditomorpha</taxon>
        <taxon>Strongyloidea</taxon>
        <taxon>Strongylidae</taxon>
        <taxon>Oesophagostomum</taxon>
    </lineage>
</organism>
<gene>
    <name evidence="1" type="ORF">OESDEN_25223</name>
</gene>
<feature type="non-terminal residue" evidence="1">
    <location>
        <position position="1"/>
    </location>
</feature>
<name>A0A0B1RU68_OESDE</name>
<accession>A0A0B1RU68</accession>
<keyword evidence="2" id="KW-1185">Reference proteome</keyword>
<dbReference type="OrthoDB" id="5835856at2759"/>
<dbReference type="Proteomes" id="UP000053660">
    <property type="component" value="Unassembled WGS sequence"/>
</dbReference>
<dbReference type="AlphaFoldDB" id="A0A0B1RU68"/>
<evidence type="ECO:0000313" key="1">
    <source>
        <dbReference type="EMBL" id="KHJ75161.1"/>
    </source>
</evidence>
<evidence type="ECO:0000313" key="2">
    <source>
        <dbReference type="Proteomes" id="UP000053660"/>
    </source>
</evidence>
<dbReference type="EMBL" id="KN613018">
    <property type="protein sequence ID" value="KHJ75161.1"/>
    <property type="molecule type" value="Genomic_DNA"/>
</dbReference>